<feature type="region of interest" description="Disordered" evidence="6">
    <location>
        <begin position="353"/>
        <end position="372"/>
    </location>
</feature>
<evidence type="ECO:0000256" key="2">
    <source>
        <dbReference type="ARBA" id="ARBA00022692"/>
    </source>
</evidence>
<name>F4P1E7_BATDJ</name>
<evidence type="ECO:0000256" key="1">
    <source>
        <dbReference type="ARBA" id="ARBA00004225"/>
    </source>
</evidence>
<evidence type="ECO:0000313" key="8">
    <source>
        <dbReference type="Proteomes" id="UP000007241"/>
    </source>
</evidence>
<comment type="subcellular location">
    <subcellularLocation>
        <location evidence="1">Mitochondrion membrane</location>
        <topology evidence="1">Multi-pass membrane protein</topology>
    </subcellularLocation>
</comment>
<dbReference type="OrthoDB" id="413313at2759"/>
<accession>F4P1E7</accession>
<protein>
    <recommendedName>
        <fullName evidence="9">ATP synthase regulation protein NCA2</fullName>
    </recommendedName>
</protein>
<evidence type="ECO:0000256" key="4">
    <source>
        <dbReference type="ARBA" id="ARBA00023128"/>
    </source>
</evidence>
<evidence type="ECO:0000256" key="5">
    <source>
        <dbReference type="ARBA" id="ARBA00023136"/>
    </source>
</evidence>
<feature type="compositionally biased region" description="Low complexity" evidence="6">
    <location>
        <begin position="357"/>
        <end position="368"/>
    </location>
</feature>
<reference evidence="7 8" key="1">
    <citation type="submission" date="2009-12" db="EMBL/GenBank/DDBJ databases">
        <title>The draft genome of Batrachochytrium dendrobatidis.</title>
        <authorList>
            <consortium name="US DOE Joint Genome Institute (JGI-PGF)"/>
            <person name="Kuo A."/>
            <person name="Salamov A."/>
            <person name="Schmutz J."/>
            <person name="Lucas S."/>
            <person name="Pitluck S."/>
            <person name="Rosenblum E."/>
            <person name="Stajich J."/>
            <person name="Eisen M."/>
            <person name="Grigoriev I.V."/>
        </authorList>
    </citation>
    <scope>NUCLEOTIDE SEQUENCE [LARGE SCALE GENOMIC DNA]</scope>
    <source>
        <strain evidence="8">JAM81 / FGSC 10211</strain>
    </source>
</reference>
<gene>
    <name evidence="7" type="ORF">BATDEDRAFT_24389</name>
</gene>
<proteinExistence type="predicted"/>
<dbReference type="HOGENOM" id="CLU_367998_0_0_1"/>
<keyword evidence="4" id="KW-0496">Mitochondrion</keyword>
<evidence type="ECO:0008006" key="9">
    <source>
        <dbReference type="Google" id="ProtNLM"/>
    </source>
</evidence>
<dbReference type="EMBL" id="GL882883">
    <property type="protein sequence ID" value="EGF80623.1"/>
    <property type="molecule type" value="Genomic_DNA"/>
</dbReference>
<dbReference type="Proteomes" id="UP000007241">
    <property type="component" value="Unassembled WGS sequence"/>
</dbReference>
<keyword evidence="2" id="KW-0812">Transmembrane</keyword>
<keyword evidence="8" id="KW-1185">Reference proteome</keyword>
<dbReference type="FunCoup" id="F4P1E7">
    <property type="interactions" value="27"/>
</dbReference>
<evidence type="ECO:0000313" key="7">
    <source>
        <dbReference type="EMBL" id="EGF80623.1"/>
    </source>
</evidence>
<keyword evidence="5" id="KW-0472">Membrane</keyword>
<dbReference type="GeneID" id="18238483"/>
<dbReference type="OMA" id="YHEFHED"/>
<dbReference type="AlphaFoldDB" id="F4P1E7"/>
<keyword evidence="3" id="KW-1133">Transmembrane helix</keyword>
<evidence type="ECO:0000256" key="3">
    <source>
        <dbReference type="ARBA" id="ARBA00022989"/>
    </source>
</evidence>
<dbReference type="STRING" id="684364.F4P1E7"/>
<dbReference type="PANTHER" id="PTHR28234">
    <property type="entry name" value="NUCLEAR CONTROL OF ATPASE PROTEIN 2"/>
    <property type="match status" value="1"/>
</dbReference>
<organism evidence="7 8">
    <name type="scientific">Batrachochytrium dendrobatidis (strain JAM81 / FGSC 10211)</name>
    <name type="common">Frog chytrid fungus</name>
    <dbReference type="NCBI Taxonomy" id="684364"/>
    <lineage>
        <taxon>Eukaryota</taxon>
        <taxon>Fungi</taxon>
        <taxon>Fungi incertae sedis</taxon>
        <taxon>Chytridiomycota</taxon>
        <taxon>Chytridiomycota incertae sedis</taxon>
        <taxon>Chytridiomycetes</taxon>
        <taxon>Rhizophydiales</taxon>
        <taxon>Rhizophydiales incertae sedis</taxon>
        <taxon>Batrachochytrium</taxon>
    </lineage>
</organism>
<sequence length="757" mass="83323">MTITGSTNKTTLPVGTAPFFVSEQLRSTLSVIDNAFHIHRPDKHSLTALFGSAVLNSPVNSFQDSLNASTLHSVSAQVIWDAINSPFFGETASNMQRRSSSLQAATRNIQTTLAGPLKCILEHKSGQDYNSKTGSYTPLGHTDDNSTSASMDIAHLVVLSKALATIKALTLQELLDDVHPLSNEISYWEQRESSRWSLAFYILQTLPRQLFDGICILFSTVFKRAGSGLFKHTNALPDLSSADSDLAGSTSHSAFSLFQLSQSFSLGLSLRLKPLSWIDMAKREMSVKRERLMNAQLWQAQCLGVLIRSNINSVFQPDLYSSNISCSMVAVGSTRAKGKSRNIGKLIKYFASKKPDSNSSSSSNTENTTELKKTLSANVSREISAIGAVVNALSKMGQDIPASDEFLPLHIDIGPDRPSASIKSMYTDTLVLTETLKTMARQSSELVEKLGRPSLLLRVWLPTFITALGGIVVLRSASPREIFEFFKTTCMNMWEYGSDFVTNWIVQPLENVLKTIRHDEAQLALLGSESLASDLDLNVNLKSLERMVIEFARDHGELDATRLKEIGGRVRLGDLTAVLQSYEVDIKQPLKNIIAGDLIRSLLIQIQKTKVDGELAVSVLDKLLKSNELNFAFLAVMPTLLITYVGIGWLRHVLTPQPVASSNVVQSMKRSLRNIERIFNQMDLEQEPSEVSISFGLLLCETCTLHECAMALPRSMGGGSTLVQDIGDLENIVVFQQEVSKAGMAVLARIWRTNLSL</sequence>
<dbReference type="Pfam" id="PF08637">
    <property type="entry name" value="NCA2"/>
    <property type="match status" value="1"/>
</dbReference>
<dbReference type="GO" id="GO:0005741">
    <property type="term" value="C:mitochondrial outer membrane"/>
    <property type="evidence" value="ECO:0000318"/>
    <property type="project" value="GO_Central"/>
</dbReference>
<dbReference type="InParanoid" id="F4P1E7"/>
<dbReference type="InterPro" id="IPR013946">
    <property type="entry name" value="NCA2-like"/>
</dbReference>
<dbReference type="RefSeq" id="XP_006678438.1">
    <property type="nucleotide sequence ID" value="XM_006678375.1"/>
</dbReference>
<dbReference type="PANTHER" id="PTHR28234:SF1">
    <property type="entry name" value="NUCLEAR CONTROL OF ATPASE PROTEIN 2"/>
    <property type="match status" value="1"/>
</dbReference>
<evidence type="ECO:0000256" key="6">
    <source>
        <dbReference type="SAM" id="MobiDB-lite"/>
    </source>
</evidence>